<evidence type="ECO:0008006" key="9">
    <source>
        <dbReference type="Google" id="ProtNLM"/>
    </source>
</evidence>
<keyword evidence="4 6" id="KW-0472">Membrane</keyword>
<proteinExistence type="predicted"/>
<dbReference type="GO" id="GO:0016020">
    <property type="term" value="C:membrane"/>
    <property type="evidence" value="ECO:0007669"/>
    <property type="project" value="UniProtKB-SubCell"/>
</dbReference>
<dbReference type="OrthoDB" id="194139at2759"/>
<dbReference type="Proteomes" id="UP000256645">
    <property type="component" value="Unassembled WGS sequence"/>
</dbReference>
<evidence type="ECO:0000313" key="7">
    <source>
        <dbReference type="EMBL" id="RDW69733.1"/>
    </source>
</evidence>
<name>A0A3D8R6R6_9HELO</name>
<feature type="transmembrane region" description="Helical" evidence="6">
    <location>
        <begin position="479"/>
        <end position="501"/>
    </location>
</feature>
<dbReference type="EMBL" id="PDLM01000009">
    <property type="protein sequence ID" value="RDW69733.1"/>
    <property type="molecule type" value="Genomic_DNA"/>
</dbReference>
<dbReference type="SUPFAM" id="SSF103473">
    <property type="entry name" value="MFS general substrate transporter"/>
    <property type="match status" value="1"/>
</dbReference>
<feature type="transmembrane region" description="Helical" evidence="6">
    <location>
        <begin position="222"/>
        <end position="243"/>
    </location>
</feature>
<dbReference type="AlphaFoldDB" id="A0A3D8R6R6"/>
<sequence length="512" mass="56705">MVDSSQQDENQSREDEPLFGGEDSYQPSDRRSPSPSAPPSLRTLFLFFMALHFLIAFCEMILVAPLIRIFENSLCFKYYQVHDPSVIGPGDSIEESLCKITDIQVSLASIRGWKSLFDTIPGSISFYLLKKMTINSLNSSLARNPLWQVGRLLWAPEDHGDVPGGLDRLMVATVAAFPRIFPLELVWFSSAILFFGGGLYPFAANMWAMASEAIPPERRSNTFYYVFSAFYMAELVASFVASITIEISPWIPCGLSWASLFVSLFLLVVMPDPRKSSHYLQTKDSAGVLGTDTTKSVLADGFRAALTDRNILLTIPVFLVGTLRYTTLNVLIQYASVRFGMKLSKGATFYTEAAVVTIFLFLFLVPRGTDFIRSRFGVRPQKIDLVLVRTSVMLLCFGALLLGLTPSAKFLPIGLLFFSAGFGSKVSALSLISYWISDSSKATLFAGIAVLENIGHAFGDPMMHQLLAAAFRLAPAWLPLPFFVAASIYSLAIFSTLFISLDREIQSDRRVD</sequence>
<evidence type="ECO:0000256" key="3">
    <source>
        <dbReference type="ARBA" id="ARBA00022989"/>
    </source>
</evidence>
<evidence type="ECO:0000256" key="6">
    <source>
        <dbReference type="SAM" id="Phobius"/>
    </source>
</evidence>
<feature type="transmembrane region" description="Helical" evidence="6">
    <location>
        <begin position="347"/>
        <end position="365"/>
    </location>
</feature>
<keyword evidence="2 6" id="KW-0812">Transmembrane</keyword>
<dbReference type="InterPro" id="IPR036259">
    <property type="entry name" value="MFS_trans_sf"/>
</dbReference>
<gene>
    <name evidence="7" type="ORF">BP6252_08753</name>
</gene>
<feature type="region of interest" description="Disordered" evidence="5">
    <location>
        <begin position="1"/>
        <end position="36"/>
    </location>
</feature>
<keyword evidence="3 6" id="KW-1133">Transmembrane helix</keyword>
<reference evidence="7 8" key="1">
    <citation type="journal article" date="2018" name="IMA Fungus">
        <title>IMA Genome-F 9: Draft genome sequence of Annulohypoxylon stygium, Aspergillus mulundensis, Berkeleyomyces basicola (syn. Thielaviopsis basicola), Ceratocystis smalleyi, two Cercospora beticola strains, Coleophoma cylindrospora, Fusarium fracticaudum, Phialophora cf. hyalina, and Morchella septimelata.</title>
        <authorList>
            <person name="Wingfield B.D."/>
            <person name="Bills G.F."/>
            <person name="Dong Y."/>
            <person name="Huang W."/>
            <person name="Nel W.J."/>
            <person name="Swalarsk-Parry B.S."/>
            <person name="Vaghefi N."/>
            <person name="Wilken P.M."/>
            <person name="An Z."/>
            <person name="de Beer Z.W."/>
            <person name="De Vos L."/>
            <person name="Chen L."/>
            <person name="Duong T.A."/>
            <person name="Gao Y."/>
            <person name="Hammerbacher A."/>
            <person name="Kikkert J.R."/>
            <person name="Li Y."/>
            <person name="Li H."/>
            <person name="Li K."/>
            <person name="Li Q."/>
            <person name="Liu X."/>
            <person name="Ma X."/>
            <person name="Naidoo K."/>
            <person name="Pethybridge S.J."/>
            <person name="Sun J."/>
            <person name="Steenkamp E.T."/>
            <person name="van der Nest M.A."/>
            <person name="van Wyk S."/>
            <person name="Wingfield M.J."/>
            <person name="Xiong C."/>
            <person name="Yue Q."/>
            <person name="Zhang X."/>
        </authorList>
    </citation>
    <scope>NUCLEOTIDE SEQUENCE [LARGE SCALE GENOMIC DNA]</scope>
    <source>
        <strain evidence="7 8">BP6252</strain>
    </source>
</reference>
<evidence type="ECO:0000256" key="4">
    <source>
        <dbReference type="ARBA" id="ARBA00023136"/>
    </source>
</evidence>
<keyword evidence="8" id="KW-1185">Reference proteome</keyword>
<evidence type="ECO:0000256" key="1">
    <source>
        <dbReference type="ARBA" id="ARBA00004141"/>
    </source>
</evidence>
<accession>A0A3D8R6R6</accession>
<comment type="caution">
    <text evidence="7">The sequence shown here is derived from an EMBL/GenBank/DDBJ whole genome shotgun (WGS) entry which is preliminary data.</text>
</comment>
<feature type="transmembrane region" description="Helical" evidence="6">
    <location>
        <begin position="249"/>
        <end position="269"/>
    </location>
</feature>
<feature type="transmembrane region" description="Helical" evidence="6">
    <location>
        <begin position="311"/>
        <end position="335"/>
    </location>
</feature>
<evidence type="ECO:0000313" key="8">
    <source>
        <dbReference type="Proteomes" id="UP000256645"/>
    </source>
</evidence>
<evidence type="ECO:0000256" key="2">
    <source>
        <dbReference type="ARBA" id="ARBA00022692"/>
    </source>
</evidence>
<feature type="transmembrane region" description="Helical" evidence="6">
    <location>
        <begin position="185"/>
        <end position="210"/>
    </location>
</feature>
<feature type="transmembrane region" description="Helical" evidence="6">
    <location>
        <begin position="410"/>
        <end position="435"/>
    </location>
</feature>
<feature type="transmembrane region" description="Helical" evidence="6">
    <location>
        <begin position="442"/>
        <end position="459"/>
    </location>
</feature>
<evidence type="ECO:0000256" key="5">
    <source>
        <dbReference type="SAM" id="MobiDB-lite"/>
    </source>
</evidence>
<organism evidence="7 8">
    <name type="scientific">Coleophoma cylindrospora</name>
    <dbReference type="NCBI Taxonomy" id="1849047"/>
    <lineage>
        <taxon>Eukaryota</taxon>
        <taxon>Fungi</taxon>
        <taxon>Dikarya</taxon>
        <taxon>Ascomycota</taxon>
        <taxon>Pezizomycotina</taxon>
        <taxon>Leotiomycetes</taxon>
        <taxon>Helotiales</taxon>
        <taxon>Dermateaceae</taxon>
        <taxon>Coleophoma</taxon>
    </lineage>
</organism>
<dbReference type="PANTHER" id="PTHR23507:SF1">
    <property type="entry name" value="FI18259P1-RELATED"/>
    <property type="match status" value="1"/>
</dbReference>
<dbReference type="GO" id="GO:0022857">
    <property type="term" value="F:transmembrane transporter activity"/>
    <property type="evidence" value="ECO:0007669"/>
    <property type="project" value="TreeGrafter"/>
</dbReference>
<dbReference type="Gene3D" id="1.20.1250.20">
    <property type="entry name" value="MFS general substrate transporter like domains"/>
    <property type="match status" value="1"/>
</dbReference>
<dbReference type="PANTHER" id="PTHR23507">
    <property type="entry name" value="ZGC:174356"/>
    <property type="match status" value="1"/>
</dbReference>
<feature type="transmembrane region" description="Helical" evidence="6">
    <location>
        <begin position="386"/>
        <end position="404"/>
    </location>
</feature>
<comment type="subcellular location">
    <subcellularLocation>
        <location evidence="1">Membrane</location>
        <topology evidence="1">Multi-pass membrane protein</topology>
    </subcellularLocation>
</comment>
<feature type="transmembrane region" description="Helical" evidence="6">
    <location>
        <begin position="44"/>
        <end position="67"/>
    </location>
</feature>
<protein>
    <recommendedName>
        <fullName evidence="9">Major facilitator superfamily (MFS) profile domain-containing protein</fullName>
    </recommendedName>
</protein>